<evidence type="ECO:0000256" key="4">
    <source>
        <dbReference type="ARBA" id="ARBA00022777"/>
    </source>
</evidence>
<dbReference type="PANTHER" id="PTHR46566">
    <property type="entry name" value="1-PHOSPHOFRUCTOKINASE-RELATED"/>
    <property type="match status" value="1"/>
</dbReference>
<dbReference type="Gene3D" id="3.40.1190.20">
    <property type="match status" value="1"/>
</dbReference>
<dbReference type="Proteomes" id="UP000070376">
    <property type="component" value="Unassembled WGS sequence"/>
</dbReference>
<organism evidence="10 11">
    <name type="scientific">Heyndrickxia coagulans</name>
    <name type="common">Weizmannia coagulans</name>
    <dbReference type="NCBI Taxonomy" id="1398"/>
    <lineage>
        <taxon>Bacteria</taxon>
        <taxon>Bacillati</taxon>
        <taxon>Bacillota</taxon>
        <taxon>Bacilli</taxon>
        <taxon>Bacillales</taxon>
        <taxon>Bacillaceae</taxon>
        <taxon>Heyndrickxia</taxon>
    </lineage>
</organism>
<dbReference type="NCBIfam" id="TIGR03168">
    <property type="entry name" value="1-PFK"/>
    <property type="match status" value="1"/>
</dbReference>
<dbReference type="NCBIfam" id="TIGR03828">
    <property type="entry name" value="pfkB"/>
    <property type="match status" value="1"/>
</dbReference>
<dbReference type="InterPro" id="IPR017583">
    <property type="entry name" value="Tagatose/fructose_Pkinase"/>
</dbReference>
<protein>
    <recommendedName>
        <fullName evidence="7">Tagatose-6-phosphate kinase</fullName>
        <ecNumber evidence="7">2.7.1.144</ecNumber>
    </recommendedName>
</protein>
<accession>A0A133KJC3</accession>
<keyword evidence="4 8" id="KW-0418">Kinase</keyword>
<evidence type="ECO:0000256" key="6">
    <source>
        <dbReference type="ARBA" id="ARBA00047745"/>
    </source>
</evidence>
<keyword evidence="3 7" id="KW-0547">Nucleotide-binding</keyword>
<dbReference type="PIRSF" id="PIRSF000535">
    <property type="entry name" value="1PFK/6PFK/LacC"/>
    <property type="match status" value="1"/>
</dbReference>
<dbReference type="GO" id="GO:0008662">
    <property type="term" value="F:1-phosphofructokinase activity"/>
    <property type="evidence" value="ECO:0007669"/>
    <property type="project" value="UniProtKB-UniRule"/>
</dbReference>
<dbReference type="UniPathway" id="UPA00704">
    <property type="reaction ID" value="UER00715"/>
</dbReference>
<proteinExistence type="inferred from homology"/>
<gene>
    <name evidence="10" type="ORF">HMPREF3213_02672</name>
</gene>
<dbReference type="InterPro" id="IPR022463">
    <property type="entry name" value="1-PFruKinase"/>
</dbReference>
<dbReference type="GO" id="GO:0005524">
    <property type="term" value="F:ATP binding"/>
    <property type="evidence" value="ECO:0007669"/>
    <property type="project" value="UniProtKB-UniRule"/>
</dbReference>
<evidence type="ECO:0000256" key="1">
    <source>
        <dbReference type="ARBA" id="ARBA00005380"/>
    </source>
</evidence>
<dbReference type="InterPro" id="IPR002173">
    <property type="entry name" value="Carboh/pur_kinase_PfkB_CS"/>
</dbReference>
<evidence type="ECO:0000259" key="9">
    <source>
        <dbReference type="Pfam" id="PF00294"/>
    </source>
</evidence>
<comment type="similarity">
    <text evidence="1">Belongs to the carbohydrate kinase pfkB family.</text>
</comment>
<dbReference type="FunFam" id="3.40.1190.20:FF:000001">
    <property type="entry name" value="Phosphofructokinase"/>
    <property type="match status" value="1"/>
</dbReference>
<evidence type="ECO:0000256" key="5">
    <source>
        <dbReference type="ARBA" id="ARBA00022840"/>
    </source>
</evidence>
<comment type="similarity">
    <text evidence="7">Belongs to the carbohydrate kinase PfkB family. LacC subfamily.</text>
</comment>
<dbReference type="InterPro" id="IPR029056">
    <property type="entry name" value="Ribokinase-like"/>
</dbReference>
<dbReference type="EC" id="2.7.1.144" evidence="7"/>
<comment type="caution">
    <text evidence="10">The sequence shown here is derived from an EMBL/GenBank/DDBJ whole genome shotgun (WGS) entry which is preliminary data.</text>
</comment>
<dbReference type="GO" id="GO:0005988">
    <property type="term" value="P:lactose metabolic process"/>
    <property type="evidence" value="ECO:0007669"/>
    <property type="project" value="UniProtKB-KW"/>
</dbReference>
<dbReference type="GO" id="GO:0044281">
    <property type="term" value="P:small molecule metabolic process"/>
    <property type="evidence" value="ECO:0007669"/>
    <property type="project" value="UniProtKB-ARBA"/>
</dbReference>
<comment type="pathway">
    <text evidence="7">Carbohydrate metabolism; D-tagatose 6-phosphate degradation; D-glyceraldehyde 3-phosphate and glycerone phosphate from D-tagatose 6-phosphate: step 1/2.</text>
</comment>
<dbReference type="GO" id="GO:0009024">
    <property type="term" value="F:tagatose-6-phosphate kinase activity"/>
    <property type="evidence" value="ECO:0007669"/>
    <property type="project" value="UniProtKB-EC"/>
</dbReference>
<evidence type="ECO:0000313" key="10">
    <source>
        <dbReference type="EMBL" id="KWZ79568.1"/>
    </source>
</evidence>
<feature type="domain" description="Carbohydrate kinase PfkB" evidence="9">
    <location>
        <begin position="7"/>
        <end position="286"/>
    </location>
</feature>
<dbReference type="EMBL" id="LRPN01000116">
    <property type="protein sequence ID" value="KWZ79568.1"/>
    <property type="molecule type" value="Genomic_DNA"/>
</dbReference>
<dbReference type="SUPFAM" id="SSF53613">
    <property type="entry name" value="Ribokinase-like"/>
    <property type="match status" value="1"/>
</dbReference>
<dbReference type="CDD" id="cd01164">
    <property type="entry name" value="FruK_PfkB_like"/>
    <property type="match status" value="1"/>
</dbReference>
<dbReference type="PANTHER" id="PTHR46566:SF1">
    <property type="entry name" value="1-PHOSPHOFRUCTOKINASE"/>
    <property type="match status" value="1"/>
</dbReference>
<comment type="catalytic activity">
    <reaction evidence="7">
        <text>D-tagatofuranose 6-phosphate + ATP = D-tagatofuranose 1,6-bisphosphate + ADP + H(+)</text>
        <dbReference type="Rhea" id="RHEA:12420"/>
        <dbReference type="ChEBI" id="CHEBI:15378"/>
        <dbReference type="ChEBI" id="CHEBI:30616"/>
        <dbReference type="ChEBI" id="CHEBI:58694"/>
        <dbReference type="ChEBI" id="CHEBI:58695"/>
        <dbReference type="ChEBI" id="CHEBI:456216"/>
        <dbReference type="EC" id="2.7.1.144"/>
    </reaction>
</comment>
<dbReference type="PROSITE" id="PS00583">
    <property type="entry name" value="PFKB_KINASES_1"/>
    <property type="match status" value="1"/>
</dbReference>
<evidence type="ECO:0000313" key="11">
    <source>
        <dbReference type="Proteomes" id="UP000070376"/>
    </source>
</evidence>
<evidence type="ECO:0000256" key="3">
    <source>
        <dbReference type="ARBA" id="ARBA00022741"/>
    </source>
</evidence>
<dbReference type="InterPro" id="IPR011611">
    <property type="entry name" value="PfkB_dom"/>
</dbReference>
<dbReference type="GO" id="GO:0005829">
    <property type="term" value="C:cytosol"/>
    <property type="evidence" value="ECO:0007669"/>
    <property type="project" value="TreeGrafter"/>
</dbReference>
<dbReference type="RefSeq" id="WP_061087023.1">
    <property type="nucleotide sequence ID" value="NZ_KQ955881.1"/>
</dbReference>
<dbReference type="Pfam" id="PF00294">
    <property type="entry name" value="PfkB"/>
    <property type="match status" value="1"/>
</dbReference>
<evidence type="ECO:0000256" key="8">
    <source>
        <dbReference type="RuleBase" id="RU369061"/>
    </source>
</evidence>
<dbReference type="PATRIC" id="fig|1398.22.peg.2678"/>
<evidence type="ECO:0000256" key="7">
    <source>
        <dbReference type="PIRNR" id="PIRNR000535"/>
    </source>
</evidence>
<dbReference type="PROSITE" id="PS00584">
    <property type="entry name" value="PFKB_KINASES_2"/>
    <property type="match status" value="1"/>
</dbReference>
<reference evidence="11" key="1">
    <citation type="submission" date="2016-01" db="EMBL/GenBank/DDBJ databases">
        <authorList>
            <person name="Mitreva M."/>
            <person name="Pepin K.H."/>
            <person name="Mihindukulasuriya K.A."/>
            <person name="Fulton R."/>
            <person name="Fronick C."/>
            <person name="O'Laughlin M."/>
            <person name="Miner T."/>
            <person name="Herter B."/>
            <person name="Rosa B.A."/>
            <person name="Cordes M."/>
            <person name="Tomlinson C."/>
            <person name="Wollam A."/>
            <person name="Palsikar V.B."/>
            <person name="Mardis E.R."/>
            <person name="Wilson R.K."/>
        </authorList>
    </citation>
    <scope>NUCLEOTIDE SEQUENCE [LARGE SCALE GENOMIC DNA]</scope>
    <source>
        <strain evidence="11">GED7749B</strain>
    </source>
</reference>
<dbReference type="GO" id="GO:0016052">
    <property type="term" value="P:carbohydrate catabolic process"/>
    <property type="evidence" value="ECO:0007669"/>
    <property type="project" value="UniProtKB-ARBA"/>
</dbReference>
<comment type="function">
    <text evidence="8">Catalyzes the ATP-dependent phosphorylation of fructose-l-phosphate to fructose-l,6-bisphosphate.</text>
</comment>
<keyword evidence="2 7" id="KW-0808">Transferase</keyword>
<keyword evidence="5 7" id="KW-0067">ATP-binding</keyword>
<evidence type="ECO:0000256" key="2">
    <source>
        <dbReference type="ARBA" id="ARBA00022679"/>
    </source>
</evidence>
<dbReference type="GO" id="GO:2001059">
    <property type="term" value="P:D-tagatose 6-phosphate catabolic process"/>
    <property type="evidence" value="ECO:0007669"/>
    <property type="project" value="UniProtKB-UniPathway"/>
</dbReference>
<comment type="catalytic activity">
    <reaction evidence="6 8">
        <text>beta-D-fructose 1-phosphate + ATP = beta-D-fructose 1,6-bisphosphate + ADP + H(+)</text>
        <dbReference type="Rhea" id="RHEA:14213"/>
        <dbReference type="ChEBI" id="CHEBI:15378"/>
        <dbReference type="ChEBI" id="CHEBI:30616"/>
        <dbReference type="ChEBI" id="CHEBI:32966"/>
        <dbReference type="ChEBI" id="CHEBI:138881"/>
        <dbReference type="ChEBI" id="CHEBI:456216"/>
        <dbReference type="EC" id="2.7.1.56"/>
    </reaction>
</comment>
<keyword evidence="7" id="KW-0423">Lactose metabolism</keyword>
<dbReference type="AlphaFoldDB" id="A0A133KJC3"/>
<sequence length="303" mass="32462">MIYTVTLNPSVDYIVQVEHFELGGLNRSVMDTKFPGGKGINVSRVMKRLGVDSTALGFLGGFTGSYIENFLKAEGILTDFVQVSGDTRINIKLKSGVETEINGMGPSISETELDRLLAKIDSLNEEDAILFSGSIPSSLPPSIYASLIQKCREKQIRVIADVSGESLGHVIKTGPFLIKPNHHEIGEIFGVKVETPEEAKQYGSRLLDMGVENVIVSMAEKGALFLNKEVSYFAQAPKGKVKNSAGAGDSVVAGFVSGMAKGKSYKESFALGVACGSATAFSMELCTKQEATSLLEQVHVQSL</sequence>
<name>A0A133KJC3_HEYCO</name>